<organism evidence="9 10">
    <name type="scientific">Capillibacterium thermochitinicola</name>
    <dbReference type="NCBI Taxonomy" id="2699427"/>
    <lineage>
        <taxon>Bacteria</taxon>
        <taxon>Bacillati</taxon>
        <taxon>Bacillota</taxon>
        <taxon>Capillibacterium</taxon>
    </lineage>
</organism>
<comment type="similarity">
    <text evidence="2">Belongs to the AzlC family.</text>
</comment>
<keyword evidence="6 8" id="KW-1133">Transmembrane helix</keyword>
<dbReference type="PANTHER" id="PTHR34979">
    <property type="entry name" value="INNER MEMBRANE PROTEIN YGAZ"/>
    <property type="match status" value="1"/>
</dbReference>
<keyword evidence="5 8" id="KW-0812">Transmembrane</keyword>
<evidence type="ECO:0000256" key="6">
    <source>
        <dbReference type="ARBA" id="ARBA00022989"/>
    </source>
</evidence>
<dbReference type="Proteomes" id="UP000657177">
    <property type="component" value="Unassembled WGS sequence"/>
</dbReference>
<dbReference type="Pfam" id="PF03591">
    <property type="entry name" value="AzlC"/>
    <property type="match status" value="1"/>
</dbReference>
<accession>A0A8J6LRP6</accession>
<keyword evidence="7 8" id="KW-0472">Membrane</keyword>
<keyword evidence="3" id="KW-0813">Transport</keyword>
<dbReference type="InterPro" id="IPR011606">
    <property type="entry name" value="Brnchd-chn_aa_trnsp_permease"/>
</dbReference>
<feature type="transmembrane region" description="Helical" evidence="8">
    <location>
        <begin position="166"/>
        <end position="185"/>
    </location>
</feature>
<gene>
    <name evidence="9" type="ORF">G5B42_02130</name>
</gene>
<evidence type="ECO:0000313" key="10">
    <source>
        <dbReference type="Proteomes" id="UP000657177"/>
    </source>
</evidence>
<dbReference type="PANTHER" id="PTHR34979:SF1">
    <property type="entry name" value="INNER MEMBRANE PROTEIN YGAZ"/>
    <property type="match status" value="1"/>
</dbReference>
<feature type="transmembrane region" description="Helical" evidence="8">
    <location>
        <begin position="28"/>
        <end position="51"/>
    </location>
</feature>
<keyword evidence="4" id="KW-1003">Cell membrane</keyword>
<dbReference type="AlphaFoldDB" id="A0A8J6LRP6"/>
<keyword evidence="10" id="KW-1185">Reference proteome</keyword>
<evidence type="ECO:0000256" key="4">
    <source>
        <dbReference type="ARBA" id="ARBA00022475"/>
    </source>
</evidence>
<dbReference type="EMBL" id="JAAKDE010000003">
    <property type="protein sequence ID" value="MBA2132347.1"/>
    <property type="molecule type" value="Genomic_DNA"/>
</dbReference>
<sequence>MTSPHPTPSKSRSRQEFSLGLRHGLPIALGYLPVSFAFGLLAVKGGLPAWVATLISLTNLTSAGQYAGTNLILAGASLLEITLTTLVINLRYLLMSLSLGQKLAPGLTLRERCLLAFGITDETFTVASLERTEITFPYMAGLIIGPYTGWGTGTLLGGIVCTLLPANLQNALGITLYAMFIALVLPPAKKSPAIRRVVGVAVGLTVALTWLPGLRLLSSGWRIMVATVIACLYGAHYFPRKEVQ</sequence>
<evidence type="ECO:0000256" key="2">
    <source>
        <dbReference type="ARBA" id="ARBA00010735"/>
    </source>
</evidence>
<evidence type="ECO:0000256" key="8">
    <source>
        <dbReference type="SAM" id="Phobius"/>
    </source>
</evidence>
<reference evidence="9" key="1">
    <citation type="submission" date="2020-06" db="EMBL/GenBank/DDBJ databases">
        <title>Novel chitinolytic bacterium.</title>
        <authorList>
            <person name="Ungkulpasvich U."/>
            <person name="Kosugi A."/>
            <person name="Uke A."/>
        </authorList>
    </citation>
    <scope>NUCLEOTIDE SEQUENCE</scope>
    <source>
        <strain evidence="9">UUS1-1</strain>
    </source>
</reference>
<name>A0A8J6LRP6_9FIRM</name>
<evidence type="ECO:0000256" key="5">
    <source>
        <dbReference type="ARBA" id="ARBA00022692"/>
    </source>
</evidence>
<comment type="caution">
    <text evidence="9">The sequence shown here is derived from an EMBL/GenBank/DDBJ whole genome shotgun (WGS) entry which is preliminary data.</text>
</comment>
<evidence type="ECO:0000256" key="3">
    <source>
        <dbReference type="ARBA" id="ARBA00022448"/>
    </source>
</evidence>
<proteinExistence type="inferred from homology"/>
<feature type="transmembrane region" description="Helical" evidence="8">
    <location>
        <begin position="220"/>
        <end position="238"/>
    </location>
</feature>
<feature type="transmembrane region" description="Helical" evidence="8">
    <location>
        <begin position="197"/>
        <end position="214"/>
    </location>
</feature>
<evidence type="ECO:0000256" key="7">
    <source>
        <dbReference type="ARBA" id="ARBA00023136"/>
    </source>
</evidence>
<protein>
    <submittedName>
        <fullName evidence="9">AzlC family ABC transporter permease</fullName>
    </submittedName>
</protein>
<evidence type="ECO:0000313" key="9">
    <source>
        <dbReference type="EMBL" id="MBA2132347.1"/>
    </source>
</evidence>
<dbReference type="RefSeq" id="WP_181338819.1">
    <property type="nucleotide sequence ID" value="NZ_JAAKDE010000003.1"/>
</dbReference>
<dbReference type="GO" id="GO:1903785">
    <property type="term" value="P:L-valine transmembrane transport"/>
    <property type="evidence" value="ECO:0007669"/>
    <property type="project" value="TreeGrafter"/>
</dbReference>
<feature type="transmembrane region" description="Helical" evidence="8">
    <location>
        <begin position="138"/>
        <end position="160"/>
    </location>
</feature>
<dbReference type="GO" id="GO:0005886">
    <property type="term" value="C:plasma membrane"/>
    <property type="evidence" value="ECO:0007669"/>
    <property type="project" value="UniProtKB-SubCell"/>
</dbReference>
<feature type="transmembrane region" description="Helical" evidence="8">
    <location>
        <begin position="71"/>
        <end position="94"/>
    </location>
</feature>
<comment type="subcellular location">
    <subcellularLocation>
        <location evidence="1">Cell membrane</location>
        <topology evidence="1">Multi-pass membrane protein</topology>
    </subcellularLocation>
</comment>
<evidence type="ECO:0000256" key="1">
    <source>
        <dbReference type="ARBA" id="ARBA00004651"/>
    </source>
</evidence>